<proteinExistence type="predicted"/>
<name>A0A699XRZ1_TANCI</name>
<accession>A0A699XRZ1</accession>
<organism evidence="1">
    <name type="scientific">Tanacetum cinerariifolium</name>
    <name type="common">Dalmatian daisy</name>
    <name type="synonym">Chrysanthemum cinerariifolium</name>
    <dbReference type="NCBI Taxonomy" id="118510"/>
    <lineage>
        <taxon>Eukaryota</taxon>
        <taxon>Viridiplantae</taxon>
        <taxon>Streptophyta</taxon>
        <taxon>Embryophyta</taxon>
        <taxon>Tracheophyta</taxon>
        <taxon>Spermatophyta</taxon>
        <taxon>Magnoliopsida</taxon>
        <taxon>eudicotyledons</taxon>
        <taxon>Gunneridae</taxon>
        <taxon>Pentapetalae</taxon>
        <taxon>asterids</taxon>
        <taxon>campanulids</taxon>
        <taxon>Asterales</taxon>
        <taxon>Asteraceae</taxon>
        <taxon>Asteroideae</taxon>
        <taxon>Anthemideae</taxon>
        <taxon>Anthemidinae</taxon>
        <taxon>Tanacetum</taxon>
    </lineage>
</organism>
<gene>
    <name evidence="1" type="ORF">Tci_931660</name>
</gene>
<reference evidence="1" key="1">
    <citation type="journal article" date="2019" name="Sci. Rep.">
        <title>Draft genome of Tanacetum cinerariifolium, the natural source of mosquito coil.</title>
        <authorList>
            <person name="Yamashiro T."/>
            <person name="Shiraishi A."/>
            <person name="Satake H."/>
            <person name="Nakayama K."/>
        </authorList>
    </citation>
    <scope>NUCLEOTIDE SEQUENCE</scope>
</reference>
<sequence length="71" mass="7466">CRCNYNDLVAHIDAWAGSRAGDAVRLLREARAVLEAWKDVVPAVSLCSDIDKALAAASDPGKQAGNDQEGA</sequence>
<evidence type="ECO:0000313" key="1">
    <source>
        <dbReference type="EMBL" id="GFD59691.1"/>
    </source>
</evidence>
<comment type="caution">
    <text evidence="1">The sequence shown here is derived from an EMBL/GenBank/DDBJ whole genome shotgun (WGS) entry which is preliminary data.</text>
</comment>
<dbReference type="EMBL" id="BKCJ011868039">
    <property type="protein sequence ID" value="GFD59691.1"/>
    <property type="molecule type" value="Genomic_DNA"/>
</dbReference>
<dbReference type="AlphaFoldDB" id="A0A699XRZ1"/>
<protein>
    <submittedName>
        <fullName evidence="1">Uncharacterized protein</fullName>
    </submittedName>
</protein>
<feature type="non-terminal residue" evidence="1">
    <location>
        <position position="1"/>
    </location>
</feature>